<feature type="region of interest" description="Disordered" evidence="1">
    <location>
        <begin position="69"/>
        <end position="96"/>
    </location>
</feature>
<dbReference type="AlphaFoldDB" id="A0A1K0G2G4"/>
<accession>A0A1K0G2G4</accession>
<reference evidence="4" key="1">
    <citation type="submission" date="2016-04" db="EMBL/GenBank/DDBJ databases">
        <authorList>
            <person name="Guldener U."/>
            <person name="Guldener U."/>
        </authorList>
    </citation>
    <scope>NUCLEOTIDE SEQUENCE [LARGE SCALE GENOMIC DNA]</scope>
    <source>
        <strain evidence="4">UB2112</strain>
    </source>
</reference>
<proteinExistence type="predicted"/>
<dbReference type="EMBL" id="LT558121">
    <property type="protein sequence ID" value="SAM81599.1"/>
    <property type="molecule type" value="Genomic_DNA"/>
</dbReference>
<gene>
    <name evidence="3" type="ORF">UBRO2_01290</name>
    <name evidence="2" type="ORF">UBRO_03308</name>
</gene>
<dbReference type="EMBL" id="ULHB01000016">
    <property type="protein sequence ID" value="SYW76219.1"/>
    <property type="molecule type" value="Genomic_DNA"/>
</dbReference>
<keyword evidence="5" id="KW-1185">Reference proteome</keyword>
<organism evidence="2 4">
    <name type="scientific">Ustilago bromivora</name>
    <dbReference type="NCBI Taxonomy" id="307758"/>
    <lineage>
        <taxon>Eukaryota</taxon>
        <taxon>Fungi</taxon>
        <taxon>Dikarya</taxon>
        <taxon>Basidiomycota</taxon>
        <taxon>Ustilaginomycotina</taxon>
        <taxon>Ustilaginomycetes</taxon>
        <taxon>Ustilaginales</taxon>
        <taxon>Ustilaginaceae</taxon>
        <taxon>Ustilago</taxon>
    </lineage>
</organism>
<sequence length="231" mass="23741">MTEATTSTSNPPPAVLVAGEPRSITNHVIQIPHPQFPFFLTQIVHLSSSSSTAGSSLFVHVTSIPATTAHTLLPNPNPTASTSSAPQTSEEEALDAELSAALAATGRSAPPSQPSYTVPLGALAEDFALAMCPALPSPTSSSTAGGYRREPISTTISTTSTSSSTTSLASSISKRIASKLSLPQLLLSLSIPNPLLPQPGRIQSAQDSHALLALEKGLRDACSLALSTHVQ</sequence>
<evidence type="ECO:0000256" key="1">
    <source>
        <dbReference type="SAM" id="MobiDB-lite"/>
    </source>
</evidence>
<dbReference type="Proteomes" id="UP000658997">
    <property type="component" value="Unassembled WGS sequence"/>
</dbReference>
<reference evidence="3" key="3">
    <citation type="submission" date="2018-08" db="EMBL/GenBank/DDBJ databases">
        <authorList>
            <person name="Guldener U."/>
        </authorList>
    </citation>
    <scope>NUCLEOTIDE SEQUENCE</scope>
    <source>
        <strain evidence="3">UB2</strain>
    </source>
</reference>
<name>A0A1K0G2G4_9BASI</name>
<evidence type="ECO:0000313" key="4">
    <source>
        <dbReference type="Proteomes" id="UP000179920"/>
    </source>
</evidence>
<dbReference type="OrthoDB" id="368507at2759"/>
<evidence type="ECO:0000313" key="2">
    <source>
        <dbReference type="EMBL" id="SAM81599.1"/>
    </source>
</evidence>
<evidence type="ECO:0000313" key="3">
    <source>
        <dbReference type="EMBL" id="SYW76219.1"/>
    </source>
</evidence>
<evidence type="ECO:0000313" key="5">
    <source>
        <dbReference type="Proteomes" id="UP000658997"/>
    </source>
</evidence>
<reference evidence="2" key="2">
    <citation type="submission" date="2016-04" db="EMBL/GenBank/DDBJ databases">
        <authorList>
            <person name="Evans L.H."/>
            <person name="Alamgir A."/>
            <person name="Owens N."/>
            <person name="Weber N.D."/>
            <person name="Virtaneva K."/>
            <person name="Barbian K."/>
            <person name="Babar A."/>
            <person name="Rosenke K."/>
        </authorList>
    </citation>
    <scope>NUCLEOTIDE SEQUENCE</scope>
    <source>
        <strain evidence="2">UB2112</strain>
    </source>
</reference>
<dbReference type="Proteomes" id="UP000179920">
    <property type="component" value="Chromosome V"/>
</dbReference>
<feature type="compositionally biased region" description="Low complexity" evidence="1">
    <location>
        <begin position="78"/>
        <end position="88"/>
    </location>
</feature>
<protein>
    <submittedName>
        <fullName evidence="2">Uncharacterized protein</fullName>
    </submittedName>
</protein>